<dbReference type="Proteomes" id="UP000504633">
    <property type="component" value="Unplaced"/>
</dbReference>
<dbReference type="GO" id="GO:0016020">
    <property type="term" value="C:membrane"/>
    <property type="evidence" value="ECO:0007669"/>
    <property type="project" value="GOC"/>
</dbReference>
<gene>
    <name evidence="11" type="primary">LOC111595524</name>
</gene>
<evidence type="ECO:0000313" key="11">
    <source>
        <dbReference type="RefSeq" id="XP_023165072.2"/>
    </source>
</evidence>
<sequence length="685" mass="78682">MELLNKMRSASTLPVVAMILCSVLVSASPIDEVYKRQCNWSPTNWCNNLSNANDCQATGYCIQNVWENQVVPVDSNPICQICKGMIKQARNELPCDDCNTNLIHIFEDSCKKMPIKHMRQKCTDITRNTFPVINQLMFSRMSHEQICTLMEFCNGDRSYQTAELNPNMDQTDQLSCSNCNQLRLALKEKFESTGPNEMIDDFLDTCYSLDTLADTCFNLVTYYFDNIYELTKQYLQSNDICRDINICPNSVIEPEAVLFPAVRNNLNICTKCMEMVRQAREAILKNSTEAQFKEKLINFCMKFHGEKHQCTIAADQYYHILYNMLKNGGDDESICKKLLFCSKPHETEDKIRLEIKVLDANRGETLQLSTDFVNKESVNCHICNKVIVSLREMLKKNNDIKMALKHVCQVLKTENLENECQNMLSQHSDLIKDLVKAKMDHQQICRTLNMCLLYESQNFIYVDETLDSQLKNSERFDVAETQEGFDLDQSVDNTVCILCTEVTQKIKAIVNTEDKRRNLLTAVSNACHIIPPIFRGVCRMMTNTYGRFVVNILENSSTQEICQMVKFCLSQEVFNAVIENVQLLSMEQDTRDGFVKPLRWICECVLSSIEKLVDSKEKRSNLMHTMLFGCDLLPSFIRNPCTYFVESFAPIGLNILSSMHPAEFCEFLPFYPGVTGLDNYDNTTQ</sequence>
<keyword evidence="6" id="KW-0325">Glycoprotein</keyword>
<feature type="signal peptide" evidence="7">
    <location>
        <begin position="1"/>
        <end position="27"/>
    </location>
</feature>
<feature type="domain" description="Saposin B-type" evidence="8">
    <location>
        <begin position="265"/>
        <end position="345"/>
    </location>
</feature>
<dbReference type="GeneID" id="111595524"/>
<feature type="domain" description="Saposin B-type" evidence="8">
    <location>
        <begin position="492"/>
        <end position="572"/>
    </location>
</feature>
<dbReference type="InterPro" id="IPR003119">
    <property type="entry name" value="SAP_A"/>
</dbReference>
<evidence type="ECO:0000256" key="1">
    <source>
        <dbReference type="ARBA" id="ARBA00004613"/>
    </source>
</evidence>
<evidence type="ECO:0000256" key="6">
    <source>
        <dbReference type="ARBA" id="ARBA00023180"/>
    </source>
</evidence>
<evidence type="ECO:0000259" key="8">
    <source>
        <dbReference type="PROSITE" id="PS50015"/>
    </source>
</evidence>
<feature type="domain" description="Saposin B-type" evidence="8">
    <location>
        <begin position="595"/>
        <end position="675"/>
    </location>
</feature>
<dbReference type="GO" id="GO:0005576">
    <property type="term" value="C:extracellular region"/>
    <property type="evidence" value="ECO:0007669"/>
    <property type="project" value="UniProtKB-SubCell"/>
</dbReference>
<keyword evidence="2" id="KW-0964">Secreted</keyword>
<dbReference type="GO" id="GO:0006665">
    <property type="term" value="P:sphingolipid metabolic process"/>
    <property type="evidence" value="ECO:0007669"/>
    <property type="project" value="InterPro"/>
</dbReference>
<dbReference type="GO" id="GO:0005764">
    <property type="term" value="C:lysosome"/>
    <property type="evidence" value="ECO:0007669"/>
    <property type="project" value="InterPro"/>
</dbReference>
<dbReference type="SUPFAM" id="SSF47862">
    <property type="entry name" value="Saposin"/>
    <property type="match status" value="6"/>
</dbReference>
<proteinExistence type="predicted"/>
<evidence type="ECO:0000256" key="3">
    <source>
        <dbReference type="ARBA" id="ARBA00022729"/>
    </source>
</evidence>
<dbReference type="InterPro" id="IPR011001">
    <property type="entry name" value="Saposin-like"/>
</dbReference>
<evidence type="ECO:0000313" key="10">
    <source>
        <dbReference type="Proteomes" id="UP000504633"/>
    </source>
</evidence>
<protein>
    <submittedName>
        <fullName evidence="11">Prosaposin-like</fullName>
    </submittedName>
</protein>
<keyword evidence="3 7" id="KW-0732">Signal</keyword>
<dbReference type="PROSITE" id="PS51110">
    <property type="entry name" value="SAP_A"/>
    <property type="match status" value="1"/>
</dbReference>
<keyword evidence="10" id="KW-1185">Reference proteome</keyword>
<feature type="domain" description="Saposin B-type" evidence="8">
    <location>
        <begin position="75"/>
        <end position="157"/>
    </location>
</feature>
<dbReference type="InterPro" id="IPR008373">
    <property type="entry name" value="Saposin"/>
</dbReference>
<evidence type="ECO:0000259" key="9">
    <source>
        <dbReference type="PROSITE" id="PS51110"/>
    </source>
</evidence>
<accession>A0A6J1LK87</accession>
<evidence type="ECO:0000256" key="7">
    <source>
        <dbReference type="SAM" id="SignalP"/>
    </source>
</evidence>
<dbReference type="KEGG" id="dhe:111595524"/>
<feature type="domain" description="Saposin B-type" evidence="8">
    <location>
        <begin position="376"/>
        <end position="455"/>
    </location>
</feature>
<dbReference type="InterPro" id="IPR008139">
    <property type="entry name" value="SaposinB_dom"/>
</dbReference>
<dbReference type="OMA" id="MIGLCAT"/>
<dbReference type="RefSeq" id="XP_023165072.2">
    <property type="nucleotide sequence ID" value="XM_023309304.2"/>
</dbReference>
<keyword evidence="4" id="KW-0677">Repeat</keyword>
<dbReference type="Pfam" id="PF03489">
    <property type="entry name" value="SapB_2"/>
    <property type="match status" value="2"/>
</dbReference>
<feature type="domain" description="Saposin A-type" evidence="9">
    <location>
        <begin position="31"/>
        <end position="71"/>
    </location>
</feature>
<name>A0A6J1LK87_DROHY</name>
<keyword evidence="5" id="KW-1015">Disulfide bond</keyword>
<organism evidence="10 11">
    <name type="scientific">Drosophila hydei</name>
    <name type="common">Fruit fly</name>
    <dbReference type="NCBI Taxonomy" id="7224"/>
    <lineage>
        <taxon>Eukaryota</taxon>
        <taxon>Metazoa</taxon>
        <taxon>Ecdysozoa</taxon>
        <taxon>Arthropoda</taxon>
        <taxon>Hexapoda</taxon>
        <taxon>Insecta</taxon>
        <taxon>Pterygota</taxon>
        <taxon>Neoptera</taxon>
        <taxon>Endopterygota</taxon>
        <taxon>Diptera</taxon>
        <taxon>Brachycera</taxon>
        <taxon>Muscomorpha</taxon>
        <taxon>Ephydroidea</taxon>
        <taxon>Drosophilidae</taxon>
        <taxon>Drosophila</taxon>
    </lineage>
</organism>
<reference evidence="11" key="1">
    <citation type="submission" date="2025-08" db="UniProtKB">
        <authorList>
            <consortium name="RefSeq"/>
        </authorList>
    </citation>
    <scope>IDENTIFICATION</scope>
    <source>
        <strain evidence="11">15085-1641.00</strain>
        <tissue evidence="11">Whole body</tissue>
    </source>
</reference>
<dbReference type="OrthoDB" id="7542851at2759"/>
<dbReference type="PANTHER" id="PTHR11480">
    <property type="entry name" value="SAPOSIN-RELATED"/>
    <property type="match status" value="1"/>
</dbReference>
<dbReference type="AlphaFoldDB" id="A0A6J1LK87"/>
<dbReference type="PROSITE" id="PS50015">
    <property type="entry name" value="SAP_B"/>
    <property type="match status" value="6"/>
</dbReference>
<dbReference type="PRINTS" id="PR01797">
    <property type="entry name" value="SAPOSIN"/>
</dbReference>
<dbReference type="InterPro" id="IPR051428">
    <property type="entry name" value="Sphingo_Act-Surfact_Prot"/>
</dbReference>
<dbReference type="SMART" id="SM00741">
    <property type="entry name" value="SapB"/>
    <property type="match status" value="6"/>
</dbReference>
<dbReference type="Gene3D" id="1.10.225.10">
    <property type="entry name" value="Saposin-like"/>
    <property type="match status" value="6"/>
</dbReference>
<dbReference type="SMART" id="SM00162">
    <property type="entry name" value="SAPA"/>
    <property type="match status" value="1"/>
</dbReference>
<evidence type="ECO:0000256" key="2">
    <source>
        <dbReference type="ARBA" id="ARBA00022525"/>
    </source>
</evidence>
<evidence type="ECO:0000256" key="5">
    <source>
        <dbReference type="ARBA" id="ARBA00023157"/>
    </source>
</evidence>
<feature type="chain" id="PRO_5026992448" evidence="7">
    <location>
        <begin position="28"/>
        <end position="685"/>
    </location>
</feature>
<evidence type="ECO:0000256" key="4">
    <source>
        <dbReference type="ARBA" id="ARBA00022737"/>
    </source>
</evidence>
<dbReference type="InterPro" id="IPR008138">
    <property type="entry name" value="SapB_2"/>
</dbReference>
<feature type="domain" description="Saposin B-type" evidence="8">
    <location>
        <begin position="172"/>
        <end position="251"/>
    </location>
</feature>
<dbReference type="Pfam" id="PF02199">
    <property type="entry name" value="SapA"/>
    <property type="match status" value="1"/>
</dbReference>
<comment type="subcellular location">
    <subcellularLocation>
        <location evidence="1">Secreted</location>
    </subcellularLocation>
</comment>